<feature type="domain" description="Xylanolytic transcriptional activator regulatory" evidence="8">
    <location>
        <begin position="176"/>
        <end position="346"/>
    </location>
</feature>
<dbReference type="OrthoDB" id="10018191at2759"/>
<dbReference type="GO" id="GO:0006351">
    <property type="term" value="P:DNA-templated transcription"/>
    <property type="evidence" value="ECO:0007669"/>
    <property type="project" value="InterPro"/>
</dbReference>
<keyword evidence="6" id="KW-0539">Nucleus</keyword>
<organism evidence="9 10">
    <name type="scientific">Exophiala sideris</name>
    <dbReference type="NCBI Taxonomy" id="1016849"/>
    <lineage>
        <taxon>Eukaryota</taxon>
        <taxon>Fungi</taxon>
        <taxon>Dikarya</taxon>
        <taxon>Ascomycota</taxon>
        <taxon>Pezizomycotina</taxon>
        <taxon>Eurotiomycetes</taxon>
        <taxon>Chaetothyriomycetidae</taxon>
        <taxon>Chaetothyriales</taxon>
        <taxon>Herpotrichiellaceae</taxon>
        <taxon>Exophiala</taxon>
    </lineage>
</organism>
<dbReference type="Pfam" id="PF04082">
    <property type="entry name" value="Fungal_trans"/>
    <property type="match status" value="1"/>
</dbReference>
<protein>
    <recommendedName>
        <fullName evidence="8">Xylanolytic transcriptional activator regulatory domain-containing protein</fullName>
    </recommendedName>
</protein>
<evidence type="ECO:0000313" key="10">
    <source>
        <dbReference type="Proteomes" id="UP000053599"/>
    </source>
</evidence>
<dbReference type="GO" id="GO:0000978">
    <property type="term" value="F:RNA polymerase II cis-regulatory region sequence-specific DNA binding"/>
    <property type="evidence" value="ECO:0007669"/>
    <property type="project" value="InterPro"/>
</dbReference>
<dbReference type="PANTHER" id="PTHR40626:SF14">
    <property type="entry name" value="C2H2 TYPE ZINC FINGER DOMAIN PROTEIN (AFU_ORTHOLOGUE AFUA_1G02360)"/>
    <property type="match status" value="1"/>
</dbReference>
<dbReference type="InterPro" id="IPR051059">
    <property type="entry name" value="VerF-like"/>
</dbReference>
<evidence type="ECO:0000256" key="4">
    <source>
        <dbReference type="ARBA" id="ARBA00022771"/>
    </source>
</evidence>
<dbReference type="GO" id="GO:0008270">
    <property type="term" value="F:zinc ion binding"/>
    <property type="evidence" value="ECO:0007669"/>
    <property type="project" value="UniProtKB-KW"/>
</dbReference>
<proteinExistence type="predicted"/>
<dbReference type="GO" id="GO:0000785">
    <property type="term" value="C:chromatin"/>
    <property type="evidence" value="ECO:0007669"/>
    <property type="project" value="TreeGrafter"/>
</dbReference>
<name>A0A0D1YS28_9EURO</name>
<evidence type="ECO:0000256" key="6">
    <source>
        <dbReference type="ARBA" id="ARBA00023242"/>
    </source>
</evidence>
<evidence type="ECO:0000256" key="3">
    <source>
        <dbReference type="ARBA" id="ARBA00022737"/>
    </source>
</evidence>
<dbReference type="InterPro" id="IPR007219">
    <property type="entry name" value="XnlR_reg_dom"/>
</dbReference>
<dbReference type="EMBL" id="KN846951">
    <property type="protein sequence ID" value="KIV84244.1"/>
    <property type="molecule type" value="Genomic_DNA"/>
</dbReference>
<evidence type="ECO:0000256" key="1">
    <source>
        <dbReference type="ARBA" id="ARBA00004123"/>
    </source>
</evidence>
<dbReference type="PANTHER" id="PTHR40626">
    <property type="entry name" value="MIP31509P"/>
    <property type="match status" value="1"/>
</dbReference>
<dbReference type="CDD" id="cd12148">
    <property type="entry name" value="fungal_TF_MHR"/>
    <property type="match status" value="1"/>
</dbReference>
<keyword evidence="3" id="KW-0677">Repeat</keyword>
<dbReference type="STRING" id="1016849.A0A0D1YS28"/>
<evidence type="ECO:0000313" key="9">
    <source>
        <dbReference type="EMBL" id="KIV84244.1"/>
    </source>
</evidence>
<keyword evidence="5" id="KW-0862">Zinc</keyword>
<gene>
    <name evidence="9" type="ORF">PV11_00034</name>
</gene>
<dbReference type="Proteomes" id="UP000053599">
    <property type="component" value="Unassembled WGS sequence"/>
</dbReference>
<evidence type="ECO:0000256" key="5">
    <source>
        <dbReference type="ARBA" id="ARBA00022833"/>
    </source>
</evidence>
<feature type="compositionally biased region" description="Polar residues" evidence="7">
    <location>
        <begin position="99"/>
        <end position="108"/>
    </location>
</feature>
<dbReference type="GO" id="GO:0000981">
    <property type="term" value="F:DNA-binding transcription factor activity, RNA polymerase II-specific"/>
    <property type="evidence" value="ECO:0007669"/>
    <property type="project" value="InterPro"/>
</dbReference>
<evidence type="ECO:0000259" key="8">
    <source>
        <dbReference type="Pfam" id="PF04082"/>
    </source>
</evidence>
<dbReference type="AlphaFoldDB" id="A0A0D1YS28"/>
<evidence type="ECO:0000256" key="2">
    <source>
        <dbReference type="ARBA" id="ARBA00022723"/>
    </source>
</evidence>
<dbReference type="HOGENOM" id="CLU_009001_1_0_1"/>
<sequence>MPTFEFPAGQIEHSSGWDTLPGELHFPPWMADAEFDVTAVNSWVASTLDPNQATFDRGQPWRLPPPVQNQHSDPSTHERPNQSKINTPSVPPVSPAGTIVQQQSVSDNRFSHARRRESSVSVDNGSRAGSNINKVHAEANDAEVDEVYRTRLAKQVRSKWTGGLLPSTDFLNLCVQLYFTKFGDIFPLIHRPSFRTSGENYILLLSMCSLGSLFVGADDAKATGRKMFEKLNKIVLASWEKLVGISRIEKVAIVQGGLIAQSYALLSGVREHFAIAEAFHGLVLYWARSAGTFQVEPLIPNVHELASLPAPQLDKAWRNWARKEATKRAALCMVIQDAELAFLVHHETCIRPGSNALQLAFAPAVFSAPDAATWLKALGNTETPQGTYRDLQRRLALSQPLNVPATGLYSLYVALAEIGAAACDERACGNLHQESIFGNFSTRLSCWYRNYEQIVHTDQEDPFCLTIYWHSIFLYLCVDVSRLESAVEVDSAASGPANSTVECVEYTKTWLASSAAKRAVMHGFLIHQLLGRRRLDQEPAIHVPRAVFHAALVLYCYIQFSPVQGVPDTALPAAEADLNFPEIKLLGHSPSRILLELNGFQPERCSLHVTTVLWSMHDLLVRVGHWGISREFARTLRLLISGSRGA</sequence>
<reference evidence="9 10" key="1">
    <citation type="submission" date="2015-01" db="EMBL/GenBank/DDBJ databases">
        <title>The Genome Sequence of Exophiala sideris CBS121828.</title>
        <authorList>
            <consortium name="The Broad Institute Genomics Platform"/>
            <person name="Cuomo C."/>
            <person name="de Hoog S."/>
            <person name="Gorbushina A."/>
            <person name="Stielow B."/>
            <person name="Teixiera M."/>
            <person name="Abouelleil A."/>
            <person name="Chapman S.B."/>
            <person name="Priest M."/>
            <person name="Young S.K."/>
            <person name="Wortman J."/>
            <person name="Nusbaum C."/>
            <person name="Birren B."/>
        </authorList>
    </citation>
    <scope>NUCLEOTIDE SEQUENCE [LARGE SCALE GENOMIC DNA]</scope>
    <source>
        <strain evidence="9 10">CBS 121828</strain>
    </source>
</reference>
<feature type="compositionally biased region" description="Polar residues" evidence="7">
    <location>
        <begin position="119"/>
        <end position="132"/>
    </location>
</feature>
<dbReference type="GO" id="GO:0005634">
    <property type="term" value="C:nucleus"/>
    <property type="evidence" value="ECO:0007669"/>
    <property type="project" value="UniProtKB-SubCell"/>
</dbReference>
<feature type="region of interest" description="Disordered" evidence="7">
    <location>
        <begin position="54"/>
        <end position="132"/>
    </location>
</feature>
<keyword evidence="4" id="KW-0863">Zinc-finger</keyword>
<comment type="subcellular location">
    <subcellularLocation>
        <location evidence="1">Nucleus</location>
    </subcellularLocation>
</comment>
<accession>A0A0D1YS28</accession>
<evidence type="ECO:0000256" key="7">
    <source>
        <dbReference type="SAM" id="MobiDB-lite"/>
    </source>
</evidence>
<keyword evidence="2" id="KW-0479">Metal-binding</keyword>